<dbReference type="Pfam" id="PF01068">
    <property type="entry name" value="DNA_ligase_A_M"/>
    <property type="match status" value="1"/>
</dbReference>
<dbReference type="Gene3D" id="3.40.50.10190">
    <property type="entry name" value="BRCT domain"/>
    <property type="match status" value="1"/>
</dbReference>
<dbReference type="GO" id="GO:0046872">
    <property type="term" value="F:metal ion binding"/>
    <property type="evidence" value="ECO:0007669"/>
    <property type="project" value="UniProtKB-KW"/>
</dbReference>
<dbReference type="Pfam" id="PF04675">
    <property type="entry name" value="DNA_ligase_A_N"/>
    <property type="match status" value="1"/>
</dbReference>
<evidence type="ECO:0000256" key="14">
    <source>
        <dbReference type="ARBA" id="ARBA00030676"/>
    </source>
</evidence>
<evidence type="ECO:0000259" key="17">
    <source>
        <dbReference type="PROSITE" id="PS50172"/>
    </source>
</evidence>
<dbReference type="SUPFAM" id="SSF50249">
    <property type="entry name" value="Nucleic acid-binding proteins"/>
    <property type="match status" value="1"/>
</dbReference>
<dbReference type="SUPFAM" id="SSF52113">
    <property type="entry name" value="BRCT domain"/>
    <property type="match status" value="1"/>
</dbReference>
<evidence type="ECO:0000256" key="9">
    <source>
        <dbReference type="ARBA" id="ARBA00022840"/>
    </source>
</evidence>
<dbReference type="InterPro" id="IPR012340">
    <property type="entry name" value="NA-bd_OB-fold"/>
</dbReference>
<evidence type="ECO:0000256" key="12">
    <source>
        <dbReference type="ARBA" id="ARBA00023204"/>
    </source>
</evidence>
<evidence type="ECO:0000256" key="4">
    <source>
        <dbReference type="ARBA" id="ARBA00022598"/>
    </source>
</evidence>
<dbReference type="InterPro" id="IPR016059">
    <property type="entry name" value="DNA_ligase_ATP-dep_CS"/>
</dbReference>
<dbReference type="CDD" id="cd07903">
    <property type="entry name" value="Adenylation_DNA_ligase_IV"/>
    <property type="match status" value="1"/>
</dbReference>
<protein>
    <recommendedName>
        <fullName evidence="15">DNA ligase IV</fullName>
    </recommendedName>
    <alternativeName>
        <fullName evidence="14">Polydeoxyribonucleotide synthase [ATP] 4</fullName>
    </alternativeName>
</protein>
<reference evidence="18 19" key="2">
    <citation type="submission" date="2018-11" db="EMBL/GenBank/DDBJ databases">
        <authorList>
            <consortium name="Pathogen Informatics"/>
        </authorList>
    </citation>
    <scope>NUCLEOTIDE SEQUENCE [LARGE SCALE GENOMIC DNA]</scope>
</reference>
<evidence type="ECO:0000256" key="8">
    <source>
        <dbReference type="ARBA" id="ARBA00022763"/>
    </source>
</evidence>
<keyword evidence="13" id="KW-0539">Nucleus</keyword>
<keyword evidence="9" id="KW-0067">ATP-binding</keyword>
<dbReference type="PROSITE" id="PS50172">
    <property type="entry name" value="BRCT"/>
    <property type="match status" value="1"/>
</dbReference>
<dbReference type="GO" id="GO:0003677">
    <property type="term" value="F:DNA binding"/>
    <property type="evidence" value="ECO:0007669"/>
    <property type="project" value="InterPro"/>
</dbReference>
<keyword evidence="4" id="KW-0436">Ligase</keyword>
<dbReference type="WBParaSite" id="HDID_0000970301-mRNA-1">
    <property type="protein sequence ID" value="HDID_0000970301-mRNA-1"/>
    <property type="gene ID" value="HDID_0000970301"/>
</dbReference>
<dbReference type="PANTHER" id="PTHR45997:SF1">
    <property type="entry name" value="DNA LIGASE 4"/>
    <property type="match status" value="1"/>
</dbReference>
<keyword evidence="12" id="KW-0234">DNA repair</keyword>
<keyword evidence="10" id="KW-0460">Magnesium</keyword>
<dbReference type="Proteomes" id="UP000274504">
    <property type="component" value="Unassembled WGS sequence"/>
</dbReference>
<dbReference type="GO" id="GO:0032807">
    <property type="term" value="C:DNA ligase IV complex"/>
    <property type="evidence" value="ECO:0007669"/>
    <property type="project" value="TreeGrafter"/>
</dbReference>
<dbReference type="GO" id="GO:0005958">
    <property type="term" value="C:DNA-dependent protein kinase-DNA ligase 4 complex"/>
    <property type="evidence" value="ECO:0007669"/>
    <property type="project" value="TreeGrafter"/>
</dbReference>
<evidence type="ECO:0000256" key="13">
    <source>
        <dbReference type="ARBA" id="ARBA00023242"/>
    </source>
</evidence>
<dbReference type="GO" id="GO:0003910">
    <property type="term" value="F:DNA ligase (ATP) activity"/>
    <property type="evidence" value="ECO:0007669"/>
    <property type="project" value="InterPro"/>
</dbReference>
<evidence type="ECO:0000313" key="18">
    <source>
        <dbReference type="EMBL" id="VDL62116.1"/>
    </source>
</evidence>
<dbReference type="InterPro" id="IPR036599">
    <property type="entry name" value="DNA_ligase_N_sf"/>
</dbReference>
<gene>
    <name evidence="18" type="ORF">HDID_LOCUS9701</name>
</gene>
<dbReference type="SUPFAM" id="SSF117018">
    <property type="entry name" value="ATP-dependent DNA ligase DNA-binding domain"/>
    <property type="match status" value="1"/>
</dbReference>
<dbReference type="Pfam" id="PF00533">
    <property type="entry name" value="BRCT"/>
    <property type="match status" value="1"/>
</dbReference>
<dbReference type="GO" id="GO:0005524">
    <property type="term" value="F:ATP binding"/>
    <property type="evidence" value="ECO:0007669"/>
    <property type="project" value="UniProtKB-KW"/>
</dbReference>
<dbReference type="Gene3D" id="3.30.470.30">
    <property type="entry name" value="DNA ligase/mRNA capping enzyme"/>
    <property type="match status" value="1"/>
</dbReference>
<dbReference type="InterPro" id="IPR044125">
    <property type="entry name" value="Adenylation_DNA_ligase_IV"/>
</dbReference>
<evidence type="ECO:0000256" key="1">
    <source>
        <dbReference type="ARBA" id="ARBA00001946"/>
    </source>
</evidence>
<sequence length="872" mass="97721">MSFSPSAEGNKIADIFPFETLCKFLEQVSRLSGVKNKKQNISSFIRKWSDEYVQIAGSSGPISAGLGSFYPVLRLLMPSADRAREAFGIGETTIARMLIKAFGLAPKGPDALSLLKQQGSTISKGAFHRDLADIVQRVLKDHCPTDGTYTISKIHEILDDLAGALTQDGKLEIITRLIRTTTILELKWLVRIVSRRDLSLGIGDKVILNCLHPAAISIWDVTQSLSSVCQRIADIDPKIVPSENVTNELLKVELFTPFKPMLCAKTSSVEDICLGFQQQFAGSVGGGLCLEMKYDGERVQLHKSGNKYQFWSRSGREWTASYGGSGDSNHGSLTYRLHCNGSTFASHVNDCILDGEMLAFDSRKNRFVTKAMGYDVKYARFEDGMSKNKDILPCYIVFDILYLNGQLLTEKPLSERKRILLTIFSPVNFTIDEVSSQLENCFSPLDIDESNMDVEENEQIEQERLLSLFTVAKGALYLGGFVISQPDKTKLARYFDTWVQHGAEGLVAKALCTTYVPNGRNQAGWWKLKPDYVAGLCTDLDCLIVGAYNVTPAATRQTRFFSFLCAVIDDENKEKESKRARVEIDNSDMPKFLTFCQVKNGLKREQLESINRRLEPHWRPYDRRKINSGDTEWLCVKGERPDFWIHAAEMTPSASYSAGYTLRFPRVSAIREDKSWETVASVTEIRRIYRDTKAKMESHSNEKSDNSIVDIDEEGTSYFSSASNTPTKPTKKRSKPVGSILPQYCFLEKESVEINSTVFKDLEFCLHISSRFNAPSADLNTKSDLEKAILKMSGKVVQNPGATTDYVIADMVTIKVSNLVEATQKGTAQGREGGYDILSTDWLIRCIREKKLLLPKEHEVFAARPSTLCDIE</sequence>
<accession>A0A0R3SVS2</accession>
<keyword evidence="11" id="KW-0233">DNA recombination</keyword>
<evidence type="ECO:0000256" key="3">
    <source>
        <dbReference type="ARBA" id="ARBA00007572"/>
    </source>
</evidence>
<dbReference type="InterPro" id="IPR029710">
    <property type="entry name" value="LIG4"/>
</dbReference>
<feature type="domain" description="ATP-dependent DNA ligase family profile" evidence="16">
    <location>
        <begin position="386"/>
        <end position="569"/>
    </location>
</feature>
<dbReference type="GO" id="GO:0006310">
    <property type="term" value="P:DNA recombination"/>
    <property type="evidence" value="ECO:0007669"/>
    <property type="project" value="UniProtKB-KW"/>
</dbReference>
<dbReference type="Gene3D" id="2.40.50.140">
    <property type="entry name" value="Nucleic acid-binding proteins"/>
    <property type="match status" value="1"/>
</dbReference>
<feature type="domain" description="BRCT" evidence="17">
    <location>
        <begin position="754"/>
        <end position="860"/>
    </location>
</feature>
<keyword evidence="7" id="KW-0547">Nucleotide-binding</keyword>
<evidence type="ECO:0000256" key="5">
    <source>
        <dbReference type="ARBA" id="ARBA00022723"/>
    </source>
</evidence>
<dbReference type="PROSITE" id="PS50160">
    <property type="entry name" value="DNA_LIGASE_A3"/>
    <property type="match status" value="1"/>
</dbReference>
<dbReference type="GO" id="GO:0006297">
    <property type="term" value="P:nucleotide-excision repair, DNA gap filling"/>
    <property type="evidence" value="ECO:0007669"/>
    <property type="project" value="TreeGrafter"/>
</dbReference>
<dbReference type="InterPro" id="IPR012310">
    <property type="entry name" value="DNA_ligase_ATP-dep_cent"/>
</dbReference>
<dbReference type="GO" id="GO:0006303">
    <property type="term" value="P:double-strand break repair via nonhomologous end joining"/>
    <property type="evidence" value="ECO:0007669"/>
    <property type="project" value="TreeGrafter"/>
</dbReference>
<keyword evidence="5" id="KW-0479">Metal-binding</keyword>
<dbReference type="AlphaFoldDB" id="A0A0R3SVS2"/>
<evidence type="ECO:0000313" key="20">
    <source>
        <dbReference type="WBParaSite" id="HDID_0000970301-mRNA-1"/>
    </source>
</evidence>
<comment type="similarity">
    <text evidence="3">Belongs to the ATP-dependent DNA ligase family.</text>
</comment>
<dbReference type="PROSITE" id="PS00697">
    <property type="entry name" value="DNA_LIGASE_A1"/>
    <property type="match status" value="1"/>
</dbReference>
<comment type="subcellular location">
    <subcellularLocation>
        <location evidence="2">Nucleus</location>
    </subcellularLocation>
</comment>
<dbReference type="EMBL" id="UYSG01011373">
    <property type="protein sequence ID" value="VDL62116.1"/>
    <property type="molecule type" value="Genomic_DNA"/>
</dbReference>
<reference evidence="20" key="1">
    <citation type="submission" date="2017-02" db="UniProtKB">
        <authorList>
            <consortium name="WormBaseParasite"/>
        </authorList>
    </citation>
    <scope>IDENTIFICATION</scope>
</reference>
<evidence type="ECO:0000313" key="19">
    <source>
        <dbReference type="Proteomes" id="UP000274504"/>
    </source>
</evidence>
<proteinExistence type="inferred from homology"/>
<organism evidence="20">
    <name type="scientific">Hymenolepis diminuta</name>
    <name type="common">Rat tapeworm</name>
    <dbReference type="NCBI Taxonomy" id="6216"/>
    <lineage>
        <taxon>Eukaryota</taxon>
        <taxon>Metazoa</taxon>
        <taxon>Spiralia</taxon>
        <taxon>Lophotrochozoa</taxon>
        <taxon>Platyhelminthes</taxon>
        <taxon>Cestoda</taxon>
        <taxon>Eucestoda</taxon>
        <taxon>Cyclophyllidea</taxon>
        <taxon>Hymenolepididae</taxon>
        <taxon>Hymenolepis</taxon>
    </lineage>
</organism>
<evidence type="ECO:0000256" key="7">
    <source>
        <dbReference type="ARBA" id="ARBA00022741"/>
    </source>
</evidence>
<dbReference type="InterPro" id="IPR012308">
    <property type="entry name" value="DNA_ligase_ATP-dep_N"/>
</dbReference>
<evidence type="ECO:0000259" key="16">
    <source>
        <dbReference type="PROSITE" id="PS50160"/>
    </source>
</evidence>
<name>A0A0R3SVS2_HYMDI</name>
<evidence type="ECO:0000256" key="2">
    <source>
        <dbReference type="ARBA" id="ARBA00004123"/>
    </source>
</evidence>
<evidence type="ECO:0000256" key="11">
    <source>
        <dbReference type="ARBA" id="ARBA00023172"/>
    </source>
</evidence>
<dbReference type="OrthoDB" id="151490at2759"/>
<dbReference type="Gene3D" id="1.10.3260.10">
    <property type="entry name" value="DNA ligase, ATP-dependent, N-terminal domain"/>
    <property type="match status" value="1"/>
</dbReference>
<keyword evidence="8" id="KW-0227">DNA damage</keyword>
<dbReference type="PANTHER" id="PTHR45997">
    <property type="entry name" value="DNA LIGASE 4"/>
    <property type="match status" value="1"/>
</dbReference>
<evidence type="ECO:0000256" key="15">
    <source>
        <dbReference type="ARBA" id="ARBA00031942"/>
    </source>
</evidence>
<evidence type="ECO:0000256" key="10">
    <source>
        <dbReference type="ARBA" id="ARBA00022842"/>
    </source>
</evidence>
<dbReference type="InterPro" id="IPR001357">
    <property type="entry name" value="BRCT_dom"/>
</dbReference>
<dbReference type="SUPFAM" id="SSF56091">
    <property type="entry name" value="DNA ligase/mRNA capping enzyme, catalytic domain"/>
    <property type="match status" value="1"/>
</dbReference>
<dbReference type="STRING" id="6216.A0A0R3SVS2"/>
<comment type="cofactor">
    <cofactor evidence="1">
        <name>Mg(2+)</name>
        <dbReference type="ChEBI" id="CHEBI:18420"/>
    </cofactor>
</comment>
<evidence type="ECO:0000256" key="6">
    <source>
        <dbReference type="ARBA" id="ARBA00022737"/>
    </source>
</evidence>
<keyword evidence="6" id="KW-0677">Repeat</keyword>
<dbReference type="InterPro" id="IPR036420">
    <property type="entry name" value="BRCT_dom_sf"/>
</dbReference>